<keyword evidence="3" id="KW-0808">Transferase</keyword>
<evidence type="ECO:0000259" key="7">
    <source>
        <dbReference type="Pfam" id="PF12950"/>
    </source>
</evidence>
<dbReference type="InterPro" id="IPR002052">
    <property type="entry name" value="DNA_methylase_N6_adenine_CS"/>
</dbReference>
<comment type="catalytic activity">
    <reaction evidence="5">
        <text>a 2'-deoxyadenosine in DNA + S-adenosyl-L-methionine = an N(6)-methyl-2'-deoxyadenosine in DNA + S-adenosyl-L-homocysteine + H(+)</text>
        <dbReference type="Rhea" id="RHEA:15197"/>
        <dbReference type="Rhea" id="RHEA-COMP:12418"/>
        <dbReference type="Rhea" id="RHEA-COMP:12419"/>
        <dbReference type="ChEBI" id="CHEBI:15378"/>
        <dbReference type="ChEBI" id="CHEBI:57856"/>
        <dbReference type="ChEBI" id="CHEBI:59789"/>
        <dbReference type="ChEBI" id="CHEBI:90615"/>
        <dbReference type="ChEBI" id="CHEBI:90616"/>
        <dbReference type="EC" id="2.1.1.72"/>
    </reaction>
</comment>
<evidence type="ECO:0000313" key="8">
    <source>
        <dbReference type="EMBL" id="USR89698.1"/>
    </source>
</evidence>
<name>A0ABY5AKI5_9CYAN</name>
<dbReference type="Proteomes" id="UP001056708">
    <property type="component" value="Chromosome"/>
</dbReference>
<dbReference type="InterPro" id="IPR029063">
    <property type="entry name" value="SAM-dependent_MTases_sf"/>
</dbReference>
<dbReference type="Gene3D" id="3.40.50.150">
    <property type="entry name" value="Vaccinia Virus protein VP39"/>
    <property type="match status" value="1"/>
</dbReference>
<dbReference type="InterPro" id="IPR023135">
    <property type="entry name" value="N6_DNA_MeTrfase_TaqI_C"/>
</dbReference>
<reference evidence="8" key="1">
    <citation type="submission" date="2022-06" db="EMBL/GenBank/DDBJ databases">
        <title>Genome sequence of Phormidium yuhuli AB48 isolated from an industrial photobioreactor environment.</title>
        <authorList>
            <person name="Qiu Y."/>
            <person name="Noonan A.J.C."/>
            <person name="Dofher K."/>
            <person name="Koch M."/>
            <person name="Kieft B."/>
            <person name="Lin X."/>
            <person name="Ziels R.M."/>
            <person name="Hallam S.J."/>
        </authorList>
    </citation>
    <scope>NUCLEOTIDE SEQUENCE</scope>
    <source>
        <strain evidence="8">AB48</strain>
    </source>
</reference>
<dbReference type="InterPro" id="IPR050953">
    <property type="entry name" value="N4_N6_ade-DNA_methylase"/>
</dbReference>
<evidence type="ECO:0000256" key="3">
    <source>
        <dbReference type="ARBA" id="ARBA00022679"/>
    </source>
</evidence>
<evidence type="ECO:0000259" key="6">
    <source>
        <dbReference type="Pfam" id="PF02384"/>
    </source>
</evidence>
<dbReference type="PANTHER" id="PTHR33841:SF1">
    <property type="entry name" value="DNA METHYLTRANSFERASE A"/>
    <property type="match status" value="1"/>
</dbReference>
<accession>A0ABY5AKI5</accession>
<dbReference type="EMBL" id="CP098611">
    <property type="protein sequence ID" value="USR89698.1"/>
    <property type="molecule type" value="Genomic_DNA"/>
</dbReference>
<evidence type="ECO:0000256" key="4">
    <source>
        <dbReference type="ARBA" id="ARBA00022747"/>
    </source>
</evidence>
<dbReference type="RefSeq" id="WP_252660702.1">
    <property type="nucleotide sequence ID" value="NZ_CP098611.1"/>
</dbReference>
<dbReference type="PRINTS" id="PR00507">
    <property type="entry name" value="N12N6MTFRASE"/>
</dbReference>
<gene>
    <name evidence="8" type="ORF">NEA10_12500</name>
</gene>
<evidence type="ECO:0000313" key="9">
    <source>
        <dbReference type="Proteomes" id="UP001056708"/>
    </source>
</evidence>
<dbReference type="PROSITE" id="PS00092">
    <property type="entry name" value="N6_MTASE"/>
    <property type="match status" value="1"/>
</dbReference>
<evidence type="ECO:0000256" key="2">
    <source>
        <dbReference type="ARBA" id="ARBA00022603"/>
    </source>
</evidence>
<dbReference type="InterPro" id="IPR025931">
    <property type="entry name" value="TaqI_C"/>
</dbReference>
<dbReference type="CDD" id="cd02440">
    <property type="entry name" value="AdoMet_MTases"/>
    <property type="match status" value="1"/>
</dbReference>
<proteinExistence type="predicted"/>
<dbReference type="EC" id="2.1.1.72" evidence="1"/>
<keyword evidence="4" id="KW-0680">Restriction system</keyword>
<sequence>MANPKTVFTLNEVAEMLNVSAASIRNWVKLGYLETVGPQGISHDSLTAFKRDILGKEKLNKRANKSYKDSHNYEQLKQQILRELPRQTTSDDSLSQRYEAGLSQSYRNQEGIFYTPPEVVTCFFDYLPEDCSQFVFCDPCCGTGNFLIEAIQRGIKPSNIYGYEIDKTALAIARQRLAAFEGGQDVNLAVQDFLKLAAEPPQQQFDLILTNPPWGKKLPKAERDNWARTFAAGPSKDTSALFFFASLRVLRSSGYLGILVQEAFFNIASFERARQIALKQQIICLIDFGKPFKGLLTKAQGILLRRESPHGGDRLLSITSEGQHSLPQQAFSQNPKSIFNFTCSEQELRVIEHLFKQEYQTLVGSAQWGLGIVTGNNKKYCSSEIKEGYIPVYKGSDISKSGLKPPSCFIPKDFSHYQQVASLSLYQAPEKLIYKFIASELVFFHDTQQRFILNSANLLVLKEEFPLTSQQLVELLNSRLMSWLFQKLFRTHKVLRQDLESLPIFVSYFDRYKQFGEQEFLDFLCLREVSHGTYRVLEANQ</sequence>
<feature type="domain" description="TaqI-like C-terminal specificity" evidence="7">
    <location>
        <begin position="391"/>
        <end position="504"/>
    </location>
</feature>
<evidence type="ECO:0000256" key="1">
    <source>
        <dbReference type="ARBA" id="ARBA00011900"/>
    </source>
</evidence>
<dbReference type="Gene3D" id="3.90.220.10">
    <property type="entry name" value="Adenine-n6-DNA-methyltransferase Taqi, Chain A, domain 2"/>
    <property type="match status" value="1"/>
</dbReference>
<keyword evidence="2 8" id="KW-0489">Methyltransferase</keyword>
<evidence type="ECO:0000256" key="5">
    <source>
        <dbReference type="ARBA" id="ARBA00047942"/>
    </source>
</evidence>
<dbReference type="SUPFAM" id="SSF53335">
    <property type="entry name" value="S-adenosyl-L-methionine-dependent methyltransferases"/>
    <property type="match status" value="1"/>
</dbReference>
<organism evidence="8 9">
    <name type="scientific">Phormidium yuhuli AB48</name>
    <dbReference type="NCBI Taxonomy" id="2940671"/>
    <lineage>
        <taxon>Bacteria</taxon>
        <taxon>Bacillati</taxon>
        <taxon>Cyanobacteriota</taxon>
        <taxon>Cyanophyceae</taxon>
        <taxon>Oscillatoriophycideae</taxon>
        <taxon>Oscillatoriales</taxon>
        <taxon>Oscillatoriaceae</taxon>
        <taxon>Phormidium</taxon>
        <taxon>Phormidium yuhuli</taxon>
    </lineage>
</organism>
<dbReference type="Pfam" id="PF02384">
    <property type="entry name" value="N6_Mtase"/>
    <property type="match status" value="1"/>
</dbReference>
<dbReference type="GO" id="GO:0032259">
    <property type="term" value="P:methylation"/>
    <property type="evidence" value="ECO:0007669"/>
    <property type="project" value="UniProtKB-KW"/>
</dbReference>
<dbReference type="GO" id="GO:0008168">
    <property type="term" value="F:methyltransferase activity"/>
    <property type="evidence" value="ECO:0007669"/>
    <property type="project" value="UniProtKB-KW"/>
</dbReference>
<dbReference type="InterPro" id="IPR003356">
    <property type="entry name" value="DNA_methylase_A-5"/>
</dbReference>
<protein>
    <recommendedName>
        <fullName evidence="1">site-specific DNA-methyltransferase (adenine-specific)</fullName>
        <ecNumber evidence="1">2.1.1.72</ecNumber>
    </recommendedName>
</protein>
<keyword evidence="9" id="KW-1185">Reference proteome</keyword>
<dbReference type="PANTHER" id="PTHR33841">
    <property type="entry name" value="DNA METHYLTRANSFERASE YEEA-RELATED"/>
    <property type="match status" value="1"/>
</dbReference>
<dbReference type="Pfam" id="PF12950">
    <property type="entry name" value="TaqI_C"/>
    <property type="match status" value="1"/>
</dbReference>
<feature type="domain" description="DNA methylase adenine-specific" evidence="6">
    <location>
        <begin position="90"/>
        <end position="286"/>
    </location>
</feature>